<organism evidence="1 2">
    <name type="scientific">Eumeta variegata</name>
    <name type="common">Bagworm moth</name>
    <name type="synonym">Eumeta japonica</name>
    <dbReference type="NCBI Taxonomy" id="151549"/>
    <lineage>
        <taxon>Eukaryota</taxon>
        <taxon>Metazoa</taxon>
        <taxon>Ecdysozoa</taxon>
        <taxon>Arthropoda</taxon>
        <taxon>Hexapoda</taxon>
        <taxon>Insecta</taxon>
        <taxon>Pterygota</taxon>
        <taxon>Neoptera</taxon>
        <taxon>Endopterygota</taxon>
        <taxon>Lepidoptera</taxon>
        <taxon>Glossata</taxon>
        <taxon>Ditrysia</taxon>
        <taxon>Tineoidea</taxon>
        <taxon>Psychidae</taxon>
        <taxon>Oiketicinae</taxon>
        <taxon>Eumeta</taxon>
    </lineage>
</organism>
<gene>
    <name evidence="1" type="ORF">EVAR_99966_1</name>
</gene>
<name>A0A4C1SUR6_EUMVA</name>
<sequence>MHFKARTKLKTAIHPVSRPFTIDGDGARTPGDIGEVRLERRRLCYYRSYPKATPSAPILRRLRIIVTVMIPYVGFAVTDFPRVSRDRRSAVRRAGRGGGETGISYAPFLVSVFLSIKRSPVVCWFASCL</sequence>
<proteinExistence type="predicted"/>
<evidence type="ECO:0000313" key="1">
    <source>
        <dbReference type="EMBL" id="GBP04960.1"/>
    </source>
</evidence>
<accession>A0A4C1SUR6</accession>
<dbReference type="EMBL" id="BGZK01003841">
    <property type="protein sequence ID" value="GBP04960.1"/>
    <property type="molecule type" value="Genomic_DNA"/>
</dbReference>
<comment type="caution">
    <text evidence="1">The sequence shown here is derived from an EMBL/GenBank/DDBJ whole genome shotgun (WGS) entry which is preliminary data.</text>
</comment>
<keyword evidence="2" id="KW-1185">Reference proteome</keyword>
<protein>
    <submittedName>
        <fullName evidence="1">Uncharacterized protein</fullName>
    </submittedName>
</protein>
<evidence type="ECO:0000313" key="2">
    <source>
        <dbReference type="Proteomes" id="UP000299102"/>
    </source>
</evidence>
<reference evidence="1 2" key="1">
    <citation type="journal article" date="2019" name="Commun. Biol.">
        <title>The bagworm genome reveals a unique fibroin gene that provides high tensile strength.</title>
        <authorList>
            <person name="Kono N."/>
            <person name="Nakamura H."/>
            <person name="Ohtoshi R."/>
            <person name="Tomita M."/>
            <person name="Numata K."/>
            <person name="Arakawa K."/>
        </authorList>
    </citation>
    <scope>NUCLEOTIDE SEQUENCE [LARGE SCALE GENOMIC DNA]</scope>
</reference>
<dbReference type="AlphaFoldDB" id="A0A4C1SUR6"/>
<dbReference type="Proteomes" id="UP000299102">
    <property type="component" value="Unassembled WGS sequence"/>
</dbReference>